<protein>
    <submittedName>
        <fullName evidence="2">Putative transposase</fullName>
    </submittedName>
</protein>
<dbReference type="GO" id="GO:0006313">
    <property type="term" value="P:DNA transposition"/>
    <property type="evidence" value="ECO:0007669"/>
    <property type="project" value="InterPro"/>
</dbReference>
<dbReference type="AlphaFoldDB" id="A0A4R2HLR5"/>
<comment type="caution">
    <text evidence="2">The sequence shown here is derived from an EMBL/GenBank/DDBJ whole genome shotgun (WGS) entry which is preliminary data.</text>
</comment>
<dbReference type="RefSeq" id="WP_132529017.1">
    <property type="nucleotide sequence ID" value="NZ_BMJO01000001.1"/>
</dbReference>
<dbReference type="InterPro" id="IPR002686">
    <property type="entry name" value="Transposase_17"/>
</dbReference>
<dbReference type="EMBL" id="SLWO01000001">
    <property type="protein sequence ID" value="TCO30833.1"/>
    <property type="molecule type" value="Genomic_DNA"/>
</dbReference>
<dbReference type="GO" id="GO:0004803">
    <property type="term" value="F:transposase activity"/>
    <property type="evidence" value="ECO:0007669"/>
    <property type="project" value="InterPro"/>
</dbReference>
<dbReference type="SUPFAM" id="SSF143422">
    <property type="entry name" value="Transposase IS200-like"/>
    <property type="match status" value="1"/>
</dbReference>
<dbReference type="OrthoDB" id="9788881at2"/>
<name>A0A4R2HLR5_9SPHI</name>
<sequence>MKFETHSVYHIYNRGNNSQKIFFTEANYLFFLDKIRKELIPHGDILCYCLMPNHFHLMILTPEDFKSYDLNNAIGILLRSYTRAINLQEGRSGSLFQQKTKAKELIDKNNNNAVNYLATCAHYIHLNPVRAGLAEHLNQWRFSSYLDLAGLRNGTLCNKELFFMLSGIRKDEFIKESEAMLDFKRMSFK</sequence>
<evidence type="ECO:0000313" key="2">
    <source>
        <dbReference type="EMBL" id="TCO30833.1"/>
    </source>
</evidence>
<dbReference type="InterPro" id="IPR036515">
    <property type="entry name" value="Transposase_17_sf"/>
</dbReference>
<dbReference type="PANTHER" id="PTHR34322:SF2">
    <property type="entry name" value="TRANSPOSASE IS200-LIKE DOMAIN-CONTAINING PROTEIN"/>
    <property type="match status" value="1"/>
</dbReference>
<dbReference type="GO" id="GO:0003677">
    <property type="term" value="F:DNA binding"/>
    <property type="evidence" value="ECO:0007669"/>
    <property type="project" value="InterPro"/>
</dbReference>
<dbReference type="PANTHER" id="PTHR34322">
    <property type="entry name" value="TRANSPOSASE, Y1_TNP DOMAIN-CONTAINING"/>
    <property type="match status" value="1"/>
</dbReference>
<proteinExistence type="predicted"/>
<evidence type="ECO:0000259" key="1">
    <source>
        <dbReference type="SMART" id="SM01321"/>
    </source>
</evidence>
<organism evidence="2 3">
    <name type="scientific">Pedobacter psychrotolerans</name>
    <dbReference type="NCBI Taxonomy" id="1843235"/>
    <lineage>
        <taxon>Bacteria</taxon>
        <taxon>Pseudomonadati</taxon>
        <taxon>Bacteroidota</taxon>
        <taxon>Sphingobacteriia</taxon>
        <taxon>Sphingobacteriales</taxon>
        <taxon>Sphingobacteriaceae</taxon>
        <taxon>Pedobacter</taxon>
    </lineage>
</organism>
<evidence type="ECO:0000313" key="3">
    <source>
        <dbReference type="Proteomes" id="UP000295684"/>
    </source>
</evidence>
<dbReference type="Gene3D" id="3.30.70.1290">
    <property type="entry name" value="Transposase IS200-like"/>
    <property type="match status" value="1"/>
</dbReference>
<dbReference type="SMART" id="SM01321">
    <property type="entry name" value="Y1_Tnp"/>
    <property type="match status" value="1"/>
</dbReference>
<gene>
    <name evidence="2" type="ORF">EV200_101272</name>
</gene>
<dbReference type="Proteomes" id="UP000295684">
    <property type="component" value="Unassembled WGS sequence"/>
</dbReference>
<reference evidence="2 3" key="1">
    <citation type="submission" date="2019-03" db="EMBL/GenBank/DDBJ databases">
        <title>Genomic Encyclopedia of Type Strains, Phase IV (KMG-IV): sequencing the most valuable type-strain genomes for metagenomic binning, comparative biology and taxonomic classification.</title>
        <authorList>
            <person name="Goeker M."/>
        </authorList>
    </citation>
    <scope>NUCLEOTIDE SEQUENCE [LARGE SCALE GENOMIC DNA]</scope>
    <source>
        <strain evidence="2 3">DSM 103236</strain>
    </source>
</reference>
<feature type="domain" description="Transposase IS200-like" evidence="1">
    <location>
        <begin position="4"/>
        <end position="127"/>
    </location>
</feature>
<accession>A0A4R2HLR5</accession>